<accession>A0ACD5YGA0</accession>
<organism evidence="1 2">
    <name type="scientific">Avena sativa</name>
    <name type="common">Oat</name>
    <dbReference type="NCBI Taxonomy" id="4498"/>
    <lineage>
        <taxon>Eukaryota</taxon>
        <taxon>Viridiplantae</taxon>
        <taxon>Streptophyta</taxon>
        <taxon>Embryophyta</taxon>
        <taxon>Tracheophyta</taxon>
        <taxon>Spermatophyta</taxon>
        <taxon>Magnoliopsida</taxon>
        <taxon>Liliopsida</taxon>
        <taxon>Poales</taxon>
        <taxon>Poaceae</taxon>
        <taxon>BOP clade</taxon>
        <taxon>Pooideae</taxon>
        <taxon>Poodae</taxon>
        <taxon>Poeae</taxon>
        <taxon>Poeae Chloroplast Group 1 (Aveneae type)</taxon>
        <taxon>Aveninae</taxon>
        <taxon>Avena</taxon>
    </lineage>
</organism>
<reference evidence="1" key="1">
    <citation type="submission" date="2021-05" db="EMBL/GenBank/DDBJ databases">
        <authorList>
            <person name="Scholz U."/>
            <person name="Mascher M."/>
            <person name="Fiebig A."/>
        </authorList>
    </citation>
    <scope>NUCLEOTIDE SEQUENCE [LARGE SCALE GENOMIC DNA]</scope>
</reference>
<dbReference type="EnsemblPlants" id="AVESA.00010b.r2.5DG0970230.1">
    <property type="protein sequence ID" value="AVESA.00010b.r2.5DG0970230.1.CDS"/>
    <property type="gene ID" value="AVESA.00010b.r2.5DG0970230"/>
</dbReference>
<name>A0ACD5YGA0_AVESA</name>
<keyword evidence="2" id="KW-1185">Reference proteome</keyword>
<sequence length="344" mass="37283">MHSYRAMHPHPYHTAPAPPTKHATGHGGGTEEDDQSMLLLSLWPPGHHHDAASSSACSSHSAAHSTASSPWFNQSHVYNGCGGGNGGFLFHEQDPNVTISLSIAPPCGGSLSSCGGSFAAPVPPPSVAATASGNQVPSQYWIPSAAEILVGSTQFSCAVCNKTFNRFNNMQMHMWGHGSQYRKGSESLRGAVTVGTTTAPPPSLMRLPCYCCAEGCRNNIDHPRARPLKDFRTLQTHYRRKHGARPYACRRCGKRFAVRGDWRTHEKNCGKLWFCVCGSDFKHKRSLKDHVRSFGGGHAPHIVESVAIDDDEDDEDDMHDDGDLLHLPDENGHVAGDGSDMILL</sequence>
<protein>
    <submittedName>
        <fullName evidence="1">Uncharacterized protein</fullName>
    </submittedName>
</protein>
<evidence type="ECO:0000313" key="2">
    <source>
        <dbReference type="Proteomes" id="UP001732700"/>
    </source>
</evidence>
<evidence type="ECO:0000313" key="1">
    <source>
        <dbReference type="EnsemblPlants" id="AVESA.00010b.r2.5DG0970230.1.CDS"/>
    </source>
</evidence>
<proteinExistence type="predicted"/>
<reference evidence="1" key="2">
    <citation type="submission" date="2025-09" db="UniProtKB">
        <authorList>
            <consortium name="EnsemblPlants"/>
        </authorList>
    </citation>
    <scope>IDENTIFICATION</scope>
</reference>
<dbReference type="Proteomes" id="UP001732700">
    <property type="component" value="Chromosome 5D"/>
</dbReference>